<dbReference type="EMBL" id="CP071090">
    <property type="protein sequence ID" value="QSQ19072.1"/>
    <property type="molecule type" value="Genomic_DNA"/>
</dbReference>
<keyword evidence="1" id="KW-0812">Transmembrane</keyword>
<keyword evidence="1" id="KW-1133">Transmembrane helix</keyword>
<sequence length="125" mass="13443">MFLGPSSWGLARWAGGYRASYPRRAPYRTVFGIAGCYVAARLAPDRPMLHSLWLGGVGLVLCLMGVVVAVGQGPEFGPLLVPGAPLRHRAAQRLGRRKARRAGVERMNNAGPEVGGQTFVMPLFV</sequence>
<protein>
    <submittedName>
        <fullName evidence="2">Uncharacterized protein</fullName>
    </submittedName>
</protein>
<keyword evidence="3" id="KW-1185">Reference proteome</keyword>
<feature type="transmembrane region" description="Helical" evidence="1">
    <location>
        <begin position="25"/>
        <end position="44"/>
    </location>
</feature>
<keyword evidence="1" id="KW-0472">Membrane</keyword>
<accession>A0ABX7NNH1</accession>
<dbReference type="Proteomes" id="UP000662747">
    <property type="component" value="Chromosome"/>
</dbReference>
<reference evidence="2 3" key="1">
    <citation type="submission" date="2021-02" db="EMBL/GenBank/DDBJ databases">
        <title>De Novo genome assembly of isolated myxobacteria.</title>
        <authorList>
            <person name="Stevens D.C."/>
        </authorList>
    </citation>
    <scope>NUCLEOTIDE SEQUENCE [LARGE SCALE GENOMIC DNA]</scope>
    <source>
        <strain evidence="3">SCPEA02</strain>
    </source>
</reference>
<feature type="transmembrane region" description="Helical" evidence="1">
    <location>
        <begin position="51"/>
        <end position="71"/>
    </location>
</feature>
<gene>
    <name evidence="2" type="ORF">JY651_27390</name>
</gene>
<dbReference type="RefSeq" id="WP_206720660.1">
    <property type="nucleotide sequence ID" value="NZ_CP071090.1"/>
</dbReference>
<name>A0ABX7NNH1_9BACT</name>
<evidence type="ECO:0000256" key="1">
    <source>
        <dbReference type="SAM" id="Phobius"/>
    </source>
</evidence>
<evidence type="ECO:0000313" key="3">
    <source>
        <dbReference type="Proteomes" id="UP000662747"/>
    </source>
</evidence>
<proteinExistence type="predicted"/>
<evidence type="ECO:0000313" key="2">
    <source>
        <dbReference type="EMBL" id="QSQ19072.1"/>
    </source>
</evidence>
<organism evidence="2 3">
    <name type="scientific">Pyxidicoccus parkwayensis</name>
    <dbReference type="NCBI Taxonomy" id="2813578"/>
    <lineage>
        <taxon>Bacteria</taxon>
        <taxon>Pseudomonadati</taxon>
        <taxon>Myxococcota</taxon>
        <taxon>Myxococcia</taxon>
        <taxon>Myxococcales</taxon>
        <taxon>Cystobacterineae</taxon>
        <taxon>Myxococcaceae</taxon>
        <taxon>Pyxidicoccus</taxon>
    </lineage>
</organism>